<sequence>MVFAALVLRHGWMSDDAYISLRTIDNFAAGHGLVWNVGHRVQAFTHPLWLLLCGLVYAITSEFFYSLIIFGALVSTCALAIVSLRLARSELVGISLVLAAALSHAFVDYSTSGLENPLTHLLIGLSAWVYLGRVPDARRFALLCLLGGLALLSRPDNAILLGPVVLAAGVQAYRRGATVKALIRAVLLGGVPLFAWELFSLIYYGLLVPNTALAKLNSGVEAGELIHQGLLYFVATLDADPLTLLIIVAGTLAPFVTRDRRMMPFAIGVILHALYLTKIGGDFMLGRFFTAPMFMALVCLSQVKRVDRTQFGVVTAVVAALGLSAHPNTFEINSRTLSTASEARGERRVTNTRALLAKGASLSHATRIRTMPDHKWTSLGLRGSRPGHRVQIATALGFRGFSGGPEVHWIDNVALSDPLLARLPAKWRPNWMTGHFIRAIPKGYVQTLESGENVIEDPKIHDLYERVSLVTRGDLWSVERFKAIWWLNTGGPARLLNEESWRFHGASKRSPSSIGAGRVPDGTALDSKLVRAFGYTGVYVKYKHRQQRRELELSVNDNDRFEIRFYDGGDEVARVPVPRQLEWNLAGVSARRIALPEVLAERGFTRLRILPRTVTRGRKPAYAVGHLLFDEDIEAAELLAAPAAKPKPKPKPPAKSPPKSPAKSPPKSSDAGATN</sequence>
<name>A0A2S9XQ86_9BACT</name>
<feature type="transmembrane region" description="Helical" evidence="2">
    <location>
        <begin position="261"/>
        <end position="277"/>
    </location>
</feature>
<feature type="transmembrane region" description="Helical" evidence="2">
    <location>
        <begin position="65"/>
        <end position="84"/>
    </location>
</feature>
<comment type="caution">
    <text evidence="3">The sequence shown here is derived from an EMBL/GenBank/DDBJ whole genome shotgun (WGS) entry which is preliminary data.</text>
</comment>
<accession>A0A2S9XQ86</accession>
<reference evidence="3 4" key="1">
    <citation type="submission" date="2018-03" db="EMBL/GenBank/DDBJ databases">
        <title>Draft Genome Sequences of the Obligatory Marine Myxobacteria Enhygromyxa salina SWB005.</title>
        <authorList>
            <person name="Poehlein A."/>
            <person name="Moghaddam J.A."/>
            <person name="Harms H."/>
            <person name="Alanjari M."/>
            <person name="Koenig G.M."/>
            <person name="Daniel R."/>
            <person name="Schaeberle T.F."/>
        </authorList>
    </citation>
    <scope>NUCLEOTIDE SEQUENCE [LARGE SCALE GENOMIC DNA]</scope>
    <source>
        <strain evidence="3 4">SWB005</strain>
    </source>
</reference>
<evidence type="ECO:0000313" key="3">
    <source>
        <dbReference type="EMBL" id="PRP95029.1"/>
    </source>
</evidence>
<evidence type="ECO:0000256" key="1">
    <source>
        <dbReference type="SAM" id="MobiDB-lite"/>
    </source>
</evidence>
<dbReference type="RefSeq" id="WP_181197973.1">
    <property type="nucleotide sequence ID" value="NZ_PVNK01000174.1"/>
</dbReference>
<feature type="compositionally biased region" description="Pro residues" evidence="1">
    <location>
        <begin position="653"/>
        <end position="664"/>
    </location>
</feature>
<keyword evidence="2" id="KW-1133">Transmembrane helix</keyword>
<evidence type="ECO:0008006" key="5">
    <source>
        <dbReference type="Google" id="ProtNLM"/>
    </source>
</evidence>
<evidence type="ECO:0000256" key="2">
    <source>
        <dbReference type="SAM" id="Phobius"/>
    </source>
</evidence>
<keyword evidence="2" id="KW-0472">Membrane</keyword>
<dbReference type="Proteomes" id="UP000237968">
    <property type="component" value="Unassembled WGS sequence"/>
</dbReference>
<keyword evidence="2" id="KW-0812">Transmembrane</keyword>
<protein>
    <recommendedName>
        <fullName evidence="5">Glycosyltransferase RgtA/B/C/D-like domain-containing protein</fullName>
    </recommendedName>
</protein>
<keyword evidence="4" id="KW-1185">Reference proteome</keyword>
<dbReference type="EMBL" id="PVNK01000174">
    <property type="protein sequence ID" value="PRP95029.1"/>
    <property type="molecule type" value="Genomic_DNA"/>
</dbReference>
<gene>
    <name evidence="3" type="ORF">ENSA5_40270</name>
</gene>
<dbReference type="AlphaFoldDB" id="A0A2S9XQ86"/>
<feature type="transmembrane region" description="Helical" evidence="2">
    <location>
        <begin position="226"/>
        <end position="249"/>
    </location>
</feature>
<feature type="transmembrane region" description="Helical" evidence="2">
    <location>
        <begin position="185"/>
        <end position="206"/>
    </location>
</feature>
<evidence type="ECO:0000313" key="4">
    <source>
        <dbReference type="Proteomes" id="UP000237968"/>
    </source>
</evidence>
<organism evidence="3 4">
    <name type="scientific">Enhygromyxa salina</name>
    <dbReference type="NCBI Taxonomy" id="215803"/>
    <lineage>
        <taxon>Bacteria</taxon>
        <taxon>Pseudomonadati</taxon>
        <taxon>Myxococcota</taxon>
        <taxon>Polyangia</taxon>
        <taxon>Nannocystales</taxon>
        <taxon>Nannocystaceae</taxon>
        <taxon>Enhygromyxa</taxon>
    </lineage>
</organism>
<feature type="transmembrane region" description="Helical" evidence="2">
    <location>
        <begin position="91"/>
        <end position="107"/>
    </location>
</feature>
<feature type="region of interest" description="Disordered" evidence="1">
    <location>
        <begin position="640"/>
        <end position="675"/>
    </location>
</feature>
<proteinExistence type="predicted"/>